<organism evidence="1 2">
    <name type="scientific">Staurois parvus</name>
    <dbReference type="NCBI Taxonomy" id="386267"/>
    <lineage>
        <taxon>Eukaryota</taxon>
        <taxon>Metazoa</taxon>
        <taxon>Chordata</taxon>
        <taxon>Craniata</taxon>
        <taxon>Vertebrata</taxon>
        <taxon>Euteleostomi</taxon>
        <taxon>Amphibia</taxon>
        <taxon>Batrachia</taxon>
        <taxon>Anura</taxon>
        <taxon>Neobatrachia</taxon>
        <taxon>Ranoidea</taxon>
        <taxon>Ranidae</taxon>
        <taxon>Staurois</taxon>
    </lineage>
</organism>
<gene>
    <name evidence="1" type="ORF">SPARVUS_LOCUS3956751</name>
</gene>
<protein>
    <submittedName>
        <fullName evidence="1">Uncharacterized protein</fullName>
    </submittedName>
</protein>
<evidence type="ECO:0000313" key="1">
    <source>
        <dbReference type="EMBL" id="CAI9552895.1"/>
    </source>
</evidence>
<dbReference type="Proteomes" id="UP001162483">
    <property type="component" value="Unassembled WGS sequence"/>
</dbReference>
<sequence>MAGRGLTSGVIKGITVCCFTMRLCAVFHCKHTALYGSAMQSSVQWLTEICIVYI</sequence>
<reference evidence="1" key="1">
    <citation type="submission" date="2023-05" db="EMBL/GenBank/DDBJ databases">
        <authorList>
            <person name="Stuckert A."/>
        </authorList>
    </citation>
    <scope>NUCLEOTIDE SEQUENCE</scope>
</reference>
<name>A0ABN9BYT6_9NEOB</name>
<evidence type="ECO:0000313" key="2">
    <source>
        <dbReference type="Proteomes" id="UP001162483"/>
    </source>
</evidence>
<comment type="caution">
    <text evidence="1">The sequence shown here is derived from an EMBL/GenBank/DDBJ whole genome shotgun (WGS) entry which is preliminary data.</text>
</comment>
<proteinExistence type="predicted"/>
<accession>A0ABN9BYT6</accession>
<keyword evidence="2" id="KW-1185">Reference proteome</keyword>
<dbReference type="EMBL" id="CATNWA010006837">
    <property type="protein sequence ID" value="CAI9552895.1"/>
    <property type="molecule type" value="Genomic_DNA"/>
</dbReference>